<evidence type="ECO:0008006" key="3">
    <source>
        <dbReference type="Google" id="ProtNLM"/>
    </source>
</evidence>
<feature type="compositionally biased region" description="Basic and acidic residues" evidence="1">
    <location>
        <begin position="7"/>
        <end position="16"/>
    </location>
</feature>
<dbReference type="EMBL" id="UINC01211832">
    <property type="protein sequence ID" value="SVE35898.1"/>
    <property type="molecule type" value="Genomic_DNA"/>
</dbReference>
<proteinExistence type="predicted"/>
<evidence type="ECO:0000313" key="2">
    <source>
        <dbReference type="EMBL" id="SVE35898.1"/>
    </source>
</evidence>
<sequence length="67" mass="7347">MPTDPVCGKEIDESGARAETGQTRHGATEVDPNMGTRSFHNGTWYYFCTLDCRTKFLAGPDAYLTTG</sequence>
<name>A0A383CW80_9ZZZZ</name>
<gene>
    <name evidence="2" type="ORF">METZ01_LOCUS488752</name>
</gene>
<accession>A0A383CW80</accession>
<evidence type="ECO:0000256" key="1">
    <source>
        <dbReference type="SAM" id="MobiDB-lite"/>
    </source>
</evidence>
<protein>
    <recommendedName>
        <fullName evidence="3">YHS domain-containing protein</fullName>
    </recommendedName>
</protein>
<dbReference type="AlphaFoldDB" id="A0A383CW80"/>
<feature type="region of interest" description="Disordered" evidence="1">
    <location>
        <begin position="1"/>
        <end position="32"/>
    </location>
</feature>
<organism evidence="2">
    <name type="scientific">marine metagenome</name>
    <dbReference type="NCBI Taxonomy" id="408172"/>
    <lineage>
        <taxon>unclassified sequences</taxon>
        <taxon>metagenomes</taxon>
        <taxon>ecological metagenomes</taxon>
    </lineage>
</organism>
<reference evidence="2" key="1">
    <citation type="submission" date="2018-05" db="EMBL/GenBank/DDBJ databases">
        <authorList>
            <person name="Lanie J.A."/>
            <person name="Ng W.-L."/>
            <person name="Kazmierczak K.M."/>
            <person name="Andrzejewski T.M."/>
            <person name="Davidsen T.M."/>
            <person name="Wayne K.J."/>
            <person name="Tettelin H."/>
            <person name="Glass J.I."/>
            <person name="Rusch D."/>
            <person name="Podicherti R."/>
            <person name="Tsui H.-C.T."/>
            <person name="Winkler M.E."/>
        </authorList>
    </citation>
    <scope>NUCLEOTIDE SEQUENCE</scope>
</reference>